<feature type="region of interest" description="Disordered" evidence="2">
    <location>
        <begin position="1"/>
        <end position="56"/>
    </location>
</feature>
<evidence type="ECO:0000313" key="5">
    <source>
        <dbReference type="Proteomes" id="UP000002630"/>
    </source>
</evidence>
<dbReference type="AlphaFoldDB" id="D7G9E6"/>
<gene>
    <name evidence="4" type="ORF">Esi_0098_0020</name>
</gene>
<feature type="compositionally biased region" description="Basic and acidic residues" evidence="2">
    <location>
        <begin position="603"/>
        <end position="631"/>
    </location>
</feature>
<feature type="compositionally biased region" description="Basic and acidic residues" evidence="2">
    <location>
        <begin position="13"/>
        <end position="23"/>
    </location>
</feature>
<evidence type="ECO:0000259" key="3">
    <source>
        <dbReference type="PROSITE" id="PS51156"/>
    </source>
</evidence>
<name>D7G9E6_ECTSI</name>
<reference evidence="4 5" key="1">
    <citation type="journal article" date="2010" name="Nature">
        <title>The Ectocarpus genome and the independent evolution of multicellularity in brown algae.</title>
        <authorList>
            <person name="Cock J.M."/>
            <person name="Sterck L."/>
            <person name="Rouze P."/>
            <person name="Scornet D."/>
            <person name="Allen A.E."/>
            <person name="Amoutzias G."/>
            <person name="Anthouard V."/>
            <person name="Artiguenave F."/>
            <person name="Aury J.M."/>
            <person name="Badger J.H."/>
            <person name="Beszteri B."/>
            <person name="Billiau K."/>
            <person name="Bonnet E."/>
            <person name="Bothwell J.H."/>
            <person name="Bowler C."/>
            <person name="Boyen C."/>
            <person name="Brownlee C."/>
            <person name="Carrano C.J."/>
            <person name="Charrier B."/>
            <person name="Cho G.Y."/>
            <person name="Coelho S.M."/>
            <person name="Collen J."/>
            <person name="Corre E."/>
            <person name="Da Silva C."/>
            <person name="Delage L."/>
            <person name="Delaroque N."/>
            <person name="Dittami S.M."/>
            <person name="Doulbeau S."/>
            <person name="Elias M."/>
            <person name="Farnham G."/>
            <person name="Gachon C.M."/>
            <person name="Gschloessl B."/>
            <person name="Heesch S."/>
            <person name="Jabbari K."/>
            <person name="Jubin C."/>
            <person name="Kawai H."/>
            <person name="Kimura K."/>
            <person name="Kloareg B."/>
            <person name="Kupper F.C."/>
            <person name="Lang D."/>
            <person name="Le Bail A."/>
            <person name="Leblanc C."/>
            <person name="Lerouge P."/>
            <person name="Lohr M."/>
            <person name="Lopez P.J."/>
            <person name="Martens C."/>
            <person name="Maumus F."/>
            <person name="Michel G."/>
            <person name="Miranda-Saavedra D."/>
            <person name="Morales J."/>
            <person name="Moreau H."/>
            <person name="Motomura T."/>
            <person name="Nagasato C."/>
            <person name="Napoli C.A."/>
            <person name="Nelson D.R."/>
            <person name="Nyvall-Collen P."/>
            <person name="Peters A.F."/>
            <person name="Pommier C."/>
            <person name="Potin P."/>
            <person name="Poulain J."/>
            <person name="Quesneville H."/>
            <person name="Read B."/>
            <person name="Rensing S.A."/>
            <person name="Ritter A."/>
            <person name="Rousvoal S."/>
            <person name="Samanta M."/>
            <person name="Samson G."/>
            <person name="Schroeder D.C."/>
            <person name="Segurens B."/>
            <person name="Strittmatter M."/>
            <person name="Tonon T."/>
            <person name="Tregear J.W."/>
            <person name="Valentin K."/>
            <person name="von Dassow P."/>
            <person name="Yamagishi T."/>
            <person name="Van de Peer Y."/>
            <person name="Wincker P."/>
        </authorList>
    </citation>
    <scope>NUCLEOTIDE SEQUENCE [LARGE SCALE GENOMIC DNA]</scope>
    <source>
        <strain evidence="5">Ec32 / CCAP1310/4</strain>
    </source>
</reference>
<dbReference type="InParanoid" id="D7G9E6"/>
<dbReference type="Pfam" id="PF01448">
    <property type="entry name" value="ELM2"/>
    <property type="match status" value="1"/>
</dbReference>
<dbReference type="OrthoDB" id="10467455at2759"/>
<feature type="domain" description="ELM2" evidence="3">
    <location>
        <begin position="253"/>
        <end position="323"/>
    </location>
</feature>
<feature type="compositionally biased region" description="Basic residues" evidence="2">
    <location>
        <begin position="33"/>
        <end position="47"/>
    </location>
</feature>
<dbReference type="PROSITE" id="PS51156">
    <property type="entry name" value="ELM2"/>
    <property type="match status" value="1"/>
</dbReference>
<accession>D7G9E6</accession>
<feature type="region of interest" description="Disordered" evidence="2">
    <location>
        <begin position="92"/>
        <end position="264"/>
    </location>
</feature>
<keyword evidence="5" id="KW-1185">Reference proteome</keyword>
<feature type="compositionally biased region" description="Low complexity" evidence="2">
    <location>
        <begin position="142"/>
        <end position="154"/>
    </location>
</feature>
<evidence type="ECO:0000256" key="1">
    <source>
        <dbReference type="ARBA" id="ARBA00023242"/>
    </source>
</evidence>
<dbReference type="SMART" id="SM01189">
    <property type="entry name" value="ELM2"/>
    <property type="match status" value="1"/>
</dbReference>
<dbReference type="EMBL" id="FN649222">
    <property type="protein sequence ID" value="CBJ28286.1"/>
    <property type="molecule type" value="Genomic_DNA"/>
</dbReference>
<protein>
    <recommendedName>
        <fullName evidence="3">ELM2 domain-containing protein</fullName>
    </recommendedName>
</protein>
<dbReference type="Proteomes" id="UP000002630">
    <property type="component" value="Linkage Group LG22"/>
</dbReference>
<keyword evidence="1" id="KW-0539">Nucleus</keyword>
<feature type="region of interest" description="Disordered" evidence="2">
    <location>
        <begin position="507"/>
        <end position="589"/>
    </location>
</feature>
<evidence type="ECO:0000256" key="2">
    <source>
        <dbReference type="SAM" id="MobiDB-lite"/>
    </source>
</evidence>
<organism evidence="4 5">
    <name type="scientific">Ectocarpus siliculosus</name>
    <name type="common">Brown alga</name>
    <name type="synonym">Conferva siliculosa</name>
    <dbReference type="NCBI Taxonomy" id="2880"/>
    <lineage>
        <taxon>Eukaryota</taxon>
        <taxon>Sar</taxon>
        <taxon>Stramenopiles</taxon>
        <taxon>Ochrophyta</taxon>
        <taxon>PX clade</taxon>
        <taxon>Phaeophyceae</taxon>
        <taxon>Ectocarpales</taxon>
        <taxon>Ectocarpaceae</taxon>
        <taxon>Ectocarpus</taxon>
    </lineage>
</organism>
<dbReference type="InterPro" id="IPR000949">
    <property type="entry name" value="ELM2_dom"/>
</dbReference>
<feature type="region of interest" description="Disordered" evidence="2">
    <location>
        <begin position="602"/>
        <end position="643"/>
    </location>
</feature>
<proteinExistence type="predicted"/>
<feature type="compositionally biased region" description="Pro residues" evidence="2">
    <location>
        <begin position="522"/>
        <end position="532"/>
    </location>
</feature>
<sequence length="669" mass="71549">MLAPVAVASSPHAEAKREPEAKPEPSAGTRQGLRPKPRSPRLGKVLRGKRDREEEATATLRLARAYDPFSAEASVLPTDHPVVVQLRARERAGGSGRLKAGGCLSDAHGCSRKSGCGRAGAQRKGLDGASYPRTRRGRRRQATAAAAAAAAGEALIKAEEPTAATKPGAPEAASDTSSLDRTAKRPARPRRLAMPPADSATGLGGGGGARVEEAGGRKCQQQLRSGLLIRAAHAGEESEDGLDSPKLEQYPQKETNVGEDHQADIPSMLLTEAERAADKAAMEETAEMGGTAVWSSVRDWTASERERLDGYLEEARRAADEKRMSPGVPALISINNGGDRRRKRKMAWAVMAGGKPEDEEKLRVGCAGGGVSEVSRRELQPTQVEELAMQALMQEDAGNKKGKGSLMDNTRTALGLLDNTMVDDSGPLATWTGPQIEALSKALETHFDADRFTRSRGHERHRDEHTDVTSLIASVDGKTPSQVLSFYYRYMATGDALTEVMGSAEAQAKVRSERRSASLRGPPAPRPSPPPNLRHRPSLRCPTRLQASSFEDSGDSDDGDIAVGSYQLRTRRSSRNDRPPAGWAQGGRGGVAAAAAEAFGGGEEGRGCKRSFDDHRAPPGDARGGAKEQRVPQRPRWQQEVPRQSIPADAVVVELCSRSLASPSMLRSR</sequence>
<dbReference type="EMBL" id="FN649747">
    <property type="protein sequence ID" value="CBJ28286.1"/>
    <property type="molecule type" value="Genomic_DNA"/>
</dbReference>
<evidence type="ECO:0000313" key="4">
    <source>
        <dbReference type="EMBL" id="CBJ28286.1"/>
    </source>
</evidence>